<gene>
    <name evidence="3" type="ORF">RHOBADRAFT_17327</name>
</gene>
<dbReference type="GeneID" id="28972813"/>
<evidence type="ECO:0000313" key="4">
    <source>
        <dbReference type="Proteomes" id="UP000053890"/>
    </source>
</evidence>
<dbReference type="STRING" id="578459.A0A0P9FBY2"/>
<accession>A0A0P9FBY2</accession>
<dbReference type="Proteomes" id="UP000053890">
    <property type="component" value="Unassembled WGS sequence"/>
</dbReference>
<keyword evidence="4" id="KW-1185">Reference proteome</keyword>
<organism evidence="3 4">
    <name type="scientific">Rhodotorula graminis (strain WP1)</name>
    <dbReference type="NCBI Taxonomy" id="578459"/>
    <lineage>
        <taxon>Eukaryota</taxon>
        <taxon>Fungi</taxon>
        <taxon>Dikarya</taxon>
        <taxon>Basidiomycota</taxon>
        <taxon>Pucciniomycotina</taxon>
        <taxon>Microbotryomycetes</taxon>
        <taxon>Sporidiobolales</taxon>
        <taxon>Sporidiobolaceae</taxon>
        <taxon>Rhodotorula</taxon>
    </lineage>
</organism>
<dbReference type="Gene3D" id="3.90.1640.30">
    <property type="match status" value="1"/>
</dbReference>
<feature type="region of interest" description="Disordered" evidence="1">
    <location>
        <begin position="469"/>
        <end position="492"/>
    </location>
</feature>
<name>A0A0P9FBY2_RHOGW</name>
<feature type="compositionally biased region" description="Basic and acidic residues" evidence="1">
    <location>
        <begin position="481"/>
        <end position="492"/>
    </location>
</feature>
<dbReference type="Pfam" id="PF01368">
    <property type="entry name" value="DHH"/>
    <property type="match status" value="1"/>
</dbReference>
<dbReference type="InterPro" id="IPR001667">
    <property type="entry name" value="DDH_dom"/>
</dbReference>
<dbReference type="OMA" id="MGTHGDL"/>
<evidence type="ECO:0000256" key="1">
    <source>
        <dbReference type="SAM" id="MobiDB-lite"/>
    </source>
</evidence>
<dbReference type="EMBL" id="KQ474084">
    <property type="protein sequence ID" value="KPV73154.1"/>
    <property type="molecule type" value="Genomic_DNA"/>
</dbReference>
<reference evidence="3 4" key="1">
    <citation type="journal article" date="2015" name="Front. Microbiol.">
        <title>Genome sequence of the plant growth promoting endophytic yeast Rhodotorula graminis WP1.</title>
        <authorList>
            <person name="Firrincieli A."/>
            <person name="Otillar R."/>
            <person name="Salamov A."/>
            <person name="Schmutz J."/>
            <person name="Khan Z."/>
            <person name="Redman R.S."/>
            <person name="Fleck N.D."/>
            <person name="Lindquist E."/>
            <person name="Grigoriev I.V."/>
            <person name="Doty S.L."/>
        </authorList>
    </citation>
    <scope>NUCLEOTIDE SEQUENCE [LARGE SCALE GENOMIC DNA]</scope>
    <source>
        <strain evidence="3 4">WP1</strain>
    </source>
</reference>
<dbReference type="InterPro" id="IPR051673">
    <property type="entry name" value="SSDNA_exonuclease_RecJ"/>
</dbReference>
<feature type="domain" description="DDH" evidence="2">
    <location>
        <begin position="64"/>
        <end position="189"/>
    </location>
</feature>
<evidence type="ECO:0000259" key="2">
    <source>
        <dbReference type="Pfam" id="PF01368"/>
    </source>
</evidence>
<dbReference type="OrthoDB" id="284473at2759"/>
<feature type="region of interest" description="Disordered" evidence="1">
    <location>
        <begin position="1"/>
        <end position="26"/>
    </location>
</feature>
<dbReference type="PANTHER" id="PTHR30255:SF2">
    <property type="entry name" value="SINGLE-STRANDED-DNA-SPECIFIC EXONUCLEASE RECJ"/>
    <property type="match status" value="1"/>
</dbReference>
<sequence length="492" mass="51853">MPTKRASSPAASKPTPRKRARPSADAASIRDCAGHGEWIDWPAPTSQMDAAQDWIRECVEGKHRVVICPDKDADGLSSAVVLSIALRALSHPPSLVEIYHLPRALNIHAPAAQSDILATFASSGGPTRCIVLDQGSRPGPPLLPLDSGCETLILDHHLCDVFPEGAQVLSACHSLPVATTSLLAYELAARLVPSLRGSRPASMAALVGVYGDLGGSKIKFGVESEGPWHASLAPVEKALTKSALGKAVALLNAPRRTPQFNVADAYEALHAAGGLGLKRVLQDDKLLEAKERTSAETSRWQGAPPVFSKDGKIAVVTVDSGYQIHPVIATRWCGTLRKAKTLVCVMCANTGFTPGFVHFSCRAPRRDSTSSSSSDPVDLIAFLRSLAPLCDALSPGWSTRVGHDFARGHREATGGIIARDEYDVLVRACEVGVKKERTASPAKKSACGKGVIDAGMKKGALEGFFKPVAKAGTPSPAKGKAKSEGAEGKEVK</sequence>
<dbReference type="GO" id="GO:0004527">
    <property type="term" value="F:exonuclease activity"/>
    <property type="evidence" value="ECO:0007669"/>
    <property type="project" value="UniProtKB-KW"/>
</dbReference>
<evidence type="ECO:0000313" key="3">
    <source>
        <dbReference type="EMBL" id="KPV73154.1"/>
    </source>
</evidence>
<dbReference type="SUPFAM" id="SSF64182">
    <property type="entry name" value="DHH phosphoesterases"/>
    <property type="match status" value="1"/>
</dbReference>
<dbReference type="AlphaFoldDB" id="A0A0P9FBY2"/>
<proteinExistence type="predicted"/>
<protein>
    <recommendedName>
        <fullName evidence="2">DDH domain-containing protein</fullName>
    </recommendedName>
</protein>
<dbReference type="InterPro" id="IPR038763">
    <property type="entry name" value="DHH_sf"/>
</dbReference>
<dbReference type="PANTHER" id="PTHR30255">
    <property type="entry name" value="SINGLE-STRANDED-DNA-SPECIFIC EXONUCLEASE RECJ"/>
    <property type="match status" value="1"/>
</dbReference>
<feature type="compositionally biased region" description="Polar residues" evidence="1">
    <location>
        <begin position="1"/>
        <end position="10"/>
    </location>
</feature>
<dbReference type="RefSeq" id="XP_018269203.1">
    <property type="nucleotide sequence ID" value="XM_018412364.1"/>
</dbReference>